<dbReference type="EMBL" id="JACBAZ010000002">
    <property type="protein sequence ID" value="NWK55295.1"/>
    <property type="molecule type" value="Genomic_DNA"/>
</dbReference>
<evidence type="ECO:0000256" key="1">
    <source>
        <dbReference type="ARBA" id="ARBA00023015"/>
    </source>
</evidence>
<evidence type="ECO:0000256" key="3">
    <source>
        <dbReference type="ARBA" id="ARBA00023163"/>
    </source>
</evidence>
<feature type="domain" description="HTH araC/xylS-type" evidence="4">
    <location>
        <begin position="199"/>
        <end position="297"/>
    </location>
</feature>
<keyword evidence="1" id="KW-0805">Transcription regulation</keyword>
<dbReference type="SMART" id="SM00342">
    <property type="entry name" value="HTH_ARAC"/>
    <property type="match status" value="1"/>
</dbReference>
<evidence type="ECO:0000313" key="6">
    <source>
        <dbReference type="Proteomes" id="UP000557872"/>
    </source>
</evidence>
<protein>
    <submittedName>
        <fullName evidence="5">Helix-turn-helix transcriptional regulator</fullName>
    </submittedName>
</protein>
<dbReference type="SUPFAM" id="SSF51215">
    <property type="entry name" value="Regulatory protein AraC"/>
    <property type="match status" value="1"/>
</dbReference>
<sequence length="297" mass="33548">MANDKACGLGSHGWDEDVHILGEGTRHVVVAADDSDSRAWLAEAPRCPLLAQDNILHTGMMWVESGLEVIRTDQSGSYFMACMGGMGEVMFDGGWKRLRSGQACLLPPFVMNAFRSVPGSPWSLIWVRYLEQRDVVPLATSHSPVRGDFDYAPMKAAVEGLHAECIGGQGPALLHLWTELIHQYVLRFSQPEQSDKRLWKLWNEVEKHLAYPWTLGELSDAGHLSAEHLRRLCKKQLGRSPMQHLTFLRMKQARHLLSTSDEKIEVIARAVGYESPFTFSNTFKKWVGWRPSSLRPR</sequence>
<keyword evidence="3" id="KW-0804">Transcription</keyword>
<evidence type="ECO:0000256" key="2">
    <source>
        <dbReference type="ARBA" id="ARBA00023125"/>
    </source>
</evidence>
<dbReference type="Gene3D" id="1.10.10.60">
    <property type="entry name" value="Homeodomain-like"/>
    <property type="match status" value="1"/>
</dbReference>
<dbReference type="PROSITE" id="PS01124">
    <property type="entry name" value="HTH_ARAC_FAMILY_2"/>
    <property type="match status" value="1"/>
</dbReference>
<reference evidence="5 6" key="1">
    <citation type="submission" date="2020-07" db="EMBL/GenBank/DDBJ databases">
        <title>Roseicoccus Jingziensis gen. nov., sp. nov., isolated from coastal seawater.</title>
        <authorList>
            <person name="Feng X."/>
        </authorList>
    </citation>
    <scope>NUCLEOTIDE SEQUENCE [LARGE SCALE GENOMIC DNA]</scope>
    <source>
        <strain evidence="5 6">N1E253</strain>
    </source>
</reference>
<evidence type="ECO:0000313" key="5">
    <source>
        <dbReference type="EMBL" id="NWK55295.1"/>
    </source>
</evidence>
<evidence type="ECO:0000259" key="4">
    <source>
        <dbReference type="PROSITE" id="PS01124"/>
    </source>
</evidence>
<dbReference type="GO" id="GO:0043565">
    <property type="term" value="F:sequence-specific DNA binding"/>
    <property type="evidence" value="ECO:0007669"/>
    <property type="project" value="InterPro"/>
</dbReference>
<dbReference type="Proteomes" id="UP000557872">
    <property type="component" value="Unassembled WGS sequence"/>
</dbReference>
<name>A0A851GJD8_9BACT</name>
<dbReference type="AlphaFoldDB" id="A0A851GJD8"/>
<dbReference type="PANTHER" id="PTHR43280">
    <property type="entry name" value="ARAC-FAMILY TRANSCRIPTIONAL REGULATOR"/>
    <property type="match status" value="1"/>
</dbReference>
<dbReference type="InterPro" id="IPR009057">
    <property type="entry name" value="Homeodomain-like_sf"/>
</dbReference>
<dbReference type="InterPro" id="IPR018060">
    <property type="entry name" value="HTH_AraC"/>
</dbReference>
<dbReference type="InterPro" id="IPR037923">
    <property type="entry name" value="HTH-like"/>
</dbReference>
<gene>
    <name evidence="5" type="ORF">HW115_06715</name>
</gene>
<dbReference type="SUPFAM" id="SSF46689">
    <property type="entry name" value="Homeodomain-like"/>
    <property type="match status" value="1"/>
</dbReference>
<dbReference type="PANTHER" id="PTHR43280:SF30">
    <property type="entry name" value="MMSAB OPERON REGULATORY PROTEIN"/>
    <property type="match status" value="1"/>
</dbReference>
<accession>A0A851GJD8</accession>
<dbReference type="GO" id="GO:0003700">
    <property type="term" value="F:DNA-binding transcription factor activity"/>
    <property type="evidence" value="ECO:0007669"/>
    <property type="project" value="InterPro"/>
</dbReference>
<proteinExistence type="predicted"/>
<comment type="caution">
    <text evidence="5">The sequence shown here is derived from an EMBL/GenBank/DDBJ whole genome shotgun (WGS) entry which is preliminary data.</text>
</comment>
<keyword evidence="6" id="KW-1185">Reference proteome</keyword>
<dbReference type="Pfam" id="PF12833">
    <property type="entry name" value="HTH_18"/>
    <property type="match status" value="1"/>
</dbReference>
<organism evidence="5 6">
    <name type="scientific">Oceaniferula marina</name>
    <dbReference type="NCBI Taxonomy" id="2748318"/>
    <lineage>
        <taxon>Bacteria</taxon>
        <taxon>Pseudomonadati</taxon>
        <taxon>Verrucomicrobiota</taxon>
        <taxon>Verrucomicrobiia</taxon>
        <taxon>Verrucomicrobiales</taxon>
        <taxon>Verrucomicrobiaceae</taxon>
        <taxon>Oceaniferula</taxon>
    </lineage>
</organism>
<keyword evidence="2" id="KW-0238">DNA-binding</keyword>